<reference evidence="1" key="1">
    <citation type="submission" date="2020-05" db="EMBL/GenBank/DDBJ databases">
        <authorList>
            <person name="Chiriac C."/>
            <person name="Salcher M."/>
            <person name="Ghai R."/>
            <person name="Kavagutti S V."/>
        </authorList>
    </citation>
    <scope>NUCLEOTIDE SEQUENCE</scope>
</reference>
<name>A0A6J5RLG2_9CAUD</name>
<protein>
    <submittedName>
        <fullName evidence="1">Uncharacterized protein</fullName>
    </submittedName>
</protein>
<dbReference type="EMBL" id="LR797224">
    <property type="protein sequence ID" value="CAB4195106.1"/>
    <property type="molecule type" value="Genomic_DNA"/>
</dbReference>
<proteinExistence type="predicted"/>
<evidence type="ECO:0000313" key="1">
    <source>
        <dbReference type="EMBL" id="CAB4195106.1"/>
    </source>
</evidence>
<accession>A0A6J5RLG2</accession>
<sequence>MGMQPELKLMLDREFLFEKWTGKDSYGNITYATGVKAMGYIDSVQKQPGGGGGRQQIDGHFIEVSNQLLIVDADAPFVPEPSDRVTTSFDGSVYDVVSVTLMFNETDPHHYEMDLRLKS</sequence>
<gene>
    <name evidence="1" type="ORF">UFOVP1279_43</name>
</gene>
<organism evidence="1">
    <name type="scientific">uncultured Caudovirales phage</name>
    <dbReference type="NCBI Taxonomy" id="2100421"/>
    <lineage>
        <taxon>Viruses</taxon>
        <taxon>Duplodnaviria</taxon>
        <taxon>Heunggongvirae</taxon>
        <taxon>Uroviricota</taxon>
        <taxon>Caudoviricetes</taxon>
        <taxon>Peduoviridae</taxon>
        <taxon>Maltschvirus</taxon>
        <taxon>Maltschvirus maltsch</taxon>
    </lineage>
</organism>